<dbReference type="InterPro" id="IPR050586">
    <property type="entry name" value="CPA3_Na-H_Antiporter_D"/>
</dbReference>
<feature type="transmembrane region" description="Helical" evidence="6">
    <location>
        <begin position="387"/>
        <end position="415"/>
    </location>
</feature>
<name>A0A7C3FCM2_9CREN</name>
<reference evidence="9" key="1">
    <citation type="journal article" date="2020" name="mSystems">
        <title>Genome- and Community-Level Interaction Insights into Carbon Utilization and Element Cycling Functions of Hydrothermarchaeota in Hydrothermal Sediment.</title>
        <authorList>
            <person name="Zhou Z."/>
            <person name="Liu Y."/>
            <person name="Xu W."/>
            <person name="Pan J."/>
            <person name="Luo Z.H."/>
            <person name="Li M."/>
        </authorList>
    </citation>
    <scope>NUCLEOTIDE SEQUENCE [LARGE SCALE GENOMIC DNA]</scope>
    <source>
        <strain evidence="9">SpSt-468</strain>
    </source>
</reference>
<protein>
    <recommendedName>
        <fullName evidence="10">Cation:proton antiporter</fullName>
    </recommendedName>
</protein>
<dbReference type="AlphaFoldDB" id="A0A7C3FCM2"/>
<organism evidence="9">
    <name type="scientific">Candidatus Methanomethylicus mesodigestus</name>
    <dbReference type="NCBI Taxonomy" id="1867258"/>
    <lineage>
        <taxon>Archaea</taxon>
        <taxon>Thermoproteota</taxon>
        <taxon>Methanosuratincolia</taxon>
        <taxon>Candidatus Methanomethylicales</taxon>
        <taxon>Candidatus Methanomethylicaceae</taxon>
        <taxon>Candidatus Methanomethylicus</taxon>
    </lineage>
</organism>
<feature type="domain" description="NADH:quinone oxidoreductase/Mrp antiporter transmembrane" evidence="7">
    <location>
        <begin position="127"/>
        <end position="427"/>
    </location>
</feature>
<dbReference type="Pfam" id="PF00662">
    <property type="entry name" value="Proton_antipo_N"/>
    <property type="match status" value="1"/>
</dbReference>
<dbReference type="PRINTS" id="PR01434">
    <property type="entry name" value="NADHDHGNASE5"/>
</dbReference>
<evidence type="ECO:0000256" key="2">
    <source>
        <dbReference type="ARBA" id="ARBA00022475"/>
    </source>
</evidence>
<feature type="transmembrane region" description="Helical" evidence="6">
    <location>
        <begin position="463"/>
        <end position="486"/>
    </location>
</feature>
<comment type="subcellular location">
    <subcellularLocation>
        <location evidence="1">Cell membrane</location>
        <topology evidence="1">Multi-pass membrane protein</topology>
    </subcellularLocation>
</comment>
<dbReference type="PANTHER" id="PTHR42703">
    <property type="entry name" value="NADH DEHYDROGENASE"/>
    <property type="match status" value="1"/>
</dbReference>
<feature type="transmembrane region" description="Helical" evidence="6">
    <location>
        <begin position="77"/>
        <end position="98"/>
    </location>
</feature>
<evidence type="ECO:0008006" key="10">
    <source>
        <dbReference type="Google" id="ProtNLM"/>
    </source>
</evidence>
<feature type="transmembrane region" description="Helical" evidence="6">
    <location>
        <begin position="272"/>
        <end position="293"/>
    </location>
</feature>
<dbReference type="EMBL" id="DSTX01000006">
    <property type="protein sequence ID" value="HFK20501.1"/>
    <property type="molecule type" value="Genomic_DNA"/>
</dbReference>
<feature type="transmembrane region" description="Helical" evidence="6">
    <location>
        <begin position="134"/>
        <end position="150"/>
    </location>
</feature>
<evidence type="ECO:0000256" key="6">
    <source>
        <dbReference type="SAM" id="Phobius"/>
    </source>
</evidence>
<evidence type="ECO:0000313" key="9">
    <source>
        <dbReference type="EMBL" id="HFK20501.1"/>
    </source>
</evidence>
<feature type="transmembrane region" description="Helical" evidence="6">
    <location>
        <begin position="421"/>
        <end position="442"/>
    </location>
</feature>
<evidence type="ECO:0000256" key="5">
    <source>
        <dbReference type="ARBA" id="ARBA00023136"/>
    </source>
</evidence>
<keyword evidence="4 6" id="KW-1133">Transmembrane helix</keyword>
<feature type="transmembrane region" description="Helical" evidence="6">
    <location>
        <begin position="110"/>
        <end position="128"/>
    </location>
</feature>
<feature type="transmembrane region" description="Helical" evidence="6">
    <location>
        <begin position="6"/>
        <end position="27"/>
    </location>
</feature>
<feature type="transmembrane region" description="Helical" evidence="6">
    <location>
        <begin position="300"/>
        <end position="324"/>
    </location>
</feature>
<evidence type="ECO:0000259" key="8">
    <source>
        <dbReference type="Pfam" id="PF00662"/>
    </source>
</evidence>
<feature type="transmembrane region" description="Helical" evidence="6">
    <location>
        <begin position="330"/>
        <end position="349"/>
    </location>
</feature>
<feature type="transmembrane region" description="Helical" evidence="6">
    <location>
        <begin position="162"/>
        <end position="186"/>
    </location>
</feature>
<dbReference type="Pfam" id="PF00361">
    <property type="entry name" value="Proton_antipo_M"/>
    <property type="match status" value="1"/>
</dbReference>
<dbReference type="GO" id="GO:0005886">
    <property type="term" value="C:plasma membrane"/>
    <property type="evidence" value="ECO:0007669"/>
    <property type="project" value="UniProtKB-SubCell"/>
</dbReference>
<dbReference type="PANTHER" id="PTHR42703:SF1">
    <property type="entry name" value="NA(+)_H(+) ANTIPORTER SUBUNIT D1"/>
    <property type="match status" value="1"/>
</dbReference>
<keyword evidence="2" id="KW-1003">Cell membrane</keyword>
<keyword evidence="5 6" id="KW-0472">Membrane</keyword>
<feature type="transmembrane region" description="Helical" evidence="6">
    <location>
        <begin position="206"/>
        <end position="230"/>
    </location>
</feature>
<accession>A0A7C3FCM2</accession>
<feature type="transmembrane region" description="Helical" evidence="6">
    <location>
        <begin position="34"/>
        <end position="57"/>
    </location>
</feature>
<comment type="caution">
    <text evidence="9">The sequence shown here is derived from an EMBL/GenBank/DDBJ whole genome shotgun (WGS) entry which is preliminary data.</text>
</comment>
<gene>
    <name evidence="9" type="ORF">ENS19_04380</name>
</gene>
<evidence type="ECO:0000256" key="1">
    <source>
        <dbReference type="ARBA" id="ARBA00004651"/>
    </source>
</evidence>
<dbReference type="InterPro" id="IPR001750">
    <property type="entry name" value="ND/Mrp_TM"/>
</dbReference>
<sequence length="498" mass="53247">MVALGLFDLVLFPIVGAAGIVAISSVVKERGSLFGAFAIASLSFMAFALFQTVGLIPSSYWIEGYPPPLGVVLCADSFSLFMVSLFVLMGIIVTLYSLKYMSEDSGLEKYYALLLLLISGLTGVAISGDLFTLFVFWELMCIASYALVAFRKDRWEPIEAGFKYLVMSTIGSLIALYGISILYGMTGTLNIAEIASRMPSSWTVEGYFSIAMIISGFGVTAAIFPFHSWLPDAHPAAPSPISALLSGVVIKAGAYSILRVLFIVLGPARYDFGTMLLILGVATMTVANLLVFPQRDIKRFLAFSSIANVGIIITAAGVAAYVAYHSPADIYVAYLALAGGAFHILNHAIGKGLLFLASGNFIHEIKSRDIVDLEGISKRMPYSGASFSLGALSLGGIPPLAGFWSKLIIILSLLYMSSAPLMMAVAVIMILNSLFSAAYYIWLIQRISFKPVKADGAKEAGPLMLVPVLVLAVLCVAVTLALPYFLEIMNSVANALLG</sequence>
<evidence type="ECO:0000256" key="4">
    <source>
        <dbReference type="ARBA" id="ARBA00022989"/>
    </source>
</evidence>
<evidence type="ECO:0000259" key="7">
    <source>
        <dbReference type="Pfam" id="PF00361"/>
    </source>
</evidence>
<feature type="domain" description="NADH-Ubiquinone oxidoreductase (complex I) chain 5 N-terminal" evidence="8">
    <location>
        <begin position="71"/>
        <end position="111"/>
    </location>
</feature>
<evidence type="ECO:0000256" key="3">
    <source>
        <dbReference type="ARBA" id="ARBA00022692"/>
    </source>
</evidence>
<proteinExistence type="predicted"/>
<feature type="transmembrane region" description="Helical" evidence="6">
    <location>
        <begin position="242"/>
        <end position="266"/>
    </location>
</feature>
<dbReference type="InterPro" id="IPR001516">
    <property type="entry name" value="Proton_antipo_N"/>
</dbReference>
<keyword evidence="3 6" id="KW-0812">Transmembrane</keyword>